<dbReference type="EMBL" id="JBHSIT010000001">
    <property type="protein sequence ID" value="MFC4905751.1"/>
    <property type="molecule type" value="Genomic_DNA"/>
</dbReference>
<feature type="domain" description="HTH merR-type" evidence="3">
    <location>
        <begin position="5"/>
        <end position="74"/>
    </location>
</feature>
<gene>
    <name evidence="4" type="ORF">ACFPCY_00330</name>
</gene>
<dbReference type="InterPro" id="IPR036594">
    <property type="entry name" value="Meth_synthase_dom"/>
</dbReference>
<dbReference type="PROSITE" id="PS50937">
    <property type="entry name" value="HTH_MERR_2"/>
    <property type="match status" value="1"/>
</dbReference>
<dbReference type="SUPFAM" id="SSF46955">
    <property type="entry name" value="Putative DNA-binding domain"/>
    <property type="match status" value="1"/>
</dbReference>
<dbReference type="Gene3D" id="1.10.1240.10">
    <property type="entry name" value="Methionine synthase domain"/>
    <property type="match status" value="1"/>
</dbReference>
<evidence type="ECO:0000256" key="1">
    <source>
        <dbReference type="ARBA" id="ARBA00023125"/>
    </source>
</evidence>
<feature type="compositionally biased region" description="Gly residues" evidence="2">
    <location>
        <begin position="84"/>
        <end position="97"/>
    </location>
</feature>
<reference evidence="5" key="1">
    <citation type="journal article" date="2019" name="Int. J. Syst. Evol. Microbiol.">
        <title>The Global Catalogue of Microorganisms (GCM) 10K type strain sequencing project: providing services to taxonomists for standard genome sequencing and annotation.</title>
        <authorList>
            <consortium name="The Broad Institute Genomics Platform"/>
            <consortium name="The Broad Institute Genome Sequencing Center for Infectious Disease"/>
            <person name="Wu L."/>
            <person name="Ma J."/>
        </authorList>
    </citation>
    <scope>NUCLEOTIDE SEQUENCE [LARGE SCALE GENOMIC DNA]</scope>
    <source>
        <strain evidence="5">KLKA75</strain>
    </source>
</reference>
<dbReference type="Pfam" id="PF13411">
    <property type="entry name" value="MerR_1"/>
    <property type="match status" value="1"/>
</dbReference>
<protein>
    <submittedName>
        <fullName evidence="4">MerR family transcriptional regulator</fullName>
    </submittedName>
</protein>
<evidence type="ECO:0000313" key="5">
    <source>
        <dbReference type="Proteomes" id="UP001595872"/>
    </source>
</evidence>
<dbReference type="SUPFAM" id="SSF52242">
    <property type="entry name" value="Cobalamin (vitamin B12)-binding domain"/>
    <property type="match status" value="1"/>
</dbReference>
<dbReference type="SMART" id="SM00422">
    <property type="entry name" value="HTH_MERR"/>
    <property type="match status" value="1"/>
</dbReference>
<evidence type="ECO:0000256" key="2">
    <source>
        <dbReference type="SAM" id="MobiDB-lite"/>
    </source>
</evidence>
<dbReference type="Pfam" id="PF02607">
    <property type="entry name" value="B12-binding_2"/>
    <property type="match status" value="1"/>
</dbReference>
<feature type="compositionally biased region" description="Gly residues" evidence="2">
    <location>
        <begin position="303"/>
        <end position="314"/>
    </location>
</feature>
<dbReference type="InterPro" id="IPR036724">
    <property type="entry name" value="Cobalamin-bd_sf"/>
</dbReference>
<dbReference type="Gene3D" id="1.10.1660.10">
    <property type="match status" value="1"/>
</dbReference>
<dbReference type="InterPro" id="IPR003759">
    <property type="entry name" value="Cbl-bd_cap"/>
</dbReference>
<evidence type="ECO:0000259" key="3">
    <source>
        <dbReference type="PROSITE" id="PS50937"/>
    </source>
</evidence>
<dbReference type="InterPro" id="IPR000551">
    <property type="entry name" value="MerR-type_HTH_dom"/>
</dbReference>
<dbReference type="PANTHER" id="PTHR30204:SF97">
    <property type="entry name" value="MERR FAMILY REGULATORY PROTEIN"/>
    <property type="match status" value="1"/>
</dbReference>
<feature type="region of interest" description="Disordered" evidence="2">
    <location>
        <begin position="283"/>
        <end position="316"/>
    </location>
</feature>
<keyword evidence="5" id="KW-1185">Reference proteome</keyword>
<dbReference type="RefSeq" id="WP_378251494.1">
    <property type="nucleotide sequence ID" value="NZ_JBHSIT010000001.1"/>
</dbReference>
<dbReference type="Gene3D" id="3.40.50.280">
    <property type="entry name" value="Cobalamin-binding domain"/>
    <property type="match status" value="1"/>
</dbReference>
<comment type="caution">
    <text evidence="4">The sequence shown here is derived from an EMBL/GenBank/DDBJ whole genome shotgun (WGS) entry which is preliminary data.</text>
</comment>
<feature type="region of interest" description="Disordered" evidence="2">
    <location>
        <begin position="75"/>
        <end position="104"/>
    </location>
</feature>
<organism evidence="4 5">
    <name type="scientific">Actinomadura gamaensis</name>
    <dbReference type="NCBI Taxonomy" id="1763541"/>
    <lineage>
        <taxon>Bacteria</taxon>
        <taxon>Bacillati</taxon>
        <taxon>Actinomycetota</taxon>
        <taxon>Actinomycetes</taxon>
        <taxon>Streptosporangiales</taxon>
        <taxon>Thermomonosporaceae</taxon>
        <taxon>Actinomadura</taxon>
    </lineage>
</organism>
<evidence type="ECO:0000313" key="4">
    <source>
        <dbReference type="EMBL" id="MFC4905751.1"/>
    </source>
</evidence>
<dbReference type="InterPro" id="IPR047057">
    <property type="entry name" value="MerR_fam"/>
</dbReference>
<dbReference type="InterPro" id="IPR009061">
    <property type="entry name" value="DNA-bd_dom_put_sf"/>
</dbReference>
<sequence length="334" mass="34146">MEDVGLGVGAVARRLGVSPSTLRTWNRRYGIGPSRHSEGGHRRYASADIARLELMNRLILDGVPPAEAAHAALTAVEPEQPGPSDGGKAGAGRGTGGRRLSVPGATPATRALARAAMALDAGTVTSIVGEALARDRVERSWNELIAPVLIAVGERHAATGALVQVEHLLAGCVQGALGHVLASAGPPVTTRPVLLASAPEEQHCLPVYALGAALAEEGVAVRVLGARVPADALADAVWQVRPAAVFVWSSLRETGDSAALDGLPQGRPGHRLVLGGPGWTLAAPDPGAARHADRPEGAQAERAGGGLRRGGGGPRHVDSMAAALREIRGAYGRV</sequence>
<keyword evidence="1" id="KW-0238">DNA-binding</keyword>
<proteinExistence type="predicted"/>
<dbReference type="Proteomes" id="UP001595872">
    <property type="component" value="Unassembled WGS sequence"/>
</dbReference>
<accession>A0ABV9TQS7</accession>
<dbReference type="PANTHER" id="PTHR30204">
    <property type="entry name" value="REDOX-CYCLING DRUG-SENSING TRANSCRIPTIONAL ACTIVATOR SOXR"/>
    <property type="match status" value="1"/>
</dbReference>
<name>A0ABV9TQS7_9ACTN</name>
<dbReference type="CDD" id="cd01104">
    <property type="entry name" value="HTH_MlrA-CarA"/>
    <property type="match status" value="1"/>
</dbReference>